<reference evidence="6" key="1">
    <citation type="submission" date="2017-08" db="EMBL/GenBank/DDBJ databases">
        <authorList>
            <person name="Polle J.E."/>
            <person name="Barry K."/>
            <person name="Cushman J."/>
            <person name="Schmutz J."/>
            <person name="Tran D."/>
            <person name="Hathwaick L.T."/>
            <person name="Yim W.C."/>
            <person name="Jenkins J."/>
            <person name="Mckie-Krisberg Z.M."/>
            <person name="Prochnik S."/>
            <person name="Lindquist E."/>
            <person name="Dockter R.B."/>
            <person name="Adam C."/>
            <person name="Molina H."/>
            <person name="Bunkerborg J."/>
            <person name="Jin E."/>
            <person name="Buchheim M."/>
            <person name="Magnuson J."/>
        </authorList>
    </citation>
    <scope>NUCLEOTIDE SEQUENCE</scope>
    <source>
        <strain evidence="6">CCAP 19/18</strain>
    </source>
</reference>
<evidence type="ECO:0000256" key="4">
    <source>
        <dbReference type="PROSITE-ProRule" id="PRU00134"/>
    </source>
</evidence>
<keyword evidence="7" id="KW-1185">Reference proteome</keyword>
<evidence type="ECO:0000256" key="2">
    <source>
        <dbReference type="ARBA" id="ARBA00022771"/>
    </source>
</evidence>
<dbReference type="Pfam" id="PF01753">
    <property type="entry name" value="zf-MYND"/>
    <property type="match status" value="1"/>
</dbReference>
<evidence type="ECO:0000256" key="1">
    <source>
        <dbReference type="ARBA" id="ARBA00022723"/>
    </source>
</evidence>
<gene>
    <name evidence="6" type="ORF">DUNSADRAFT_3750</name>
</gene>
<dbReference type="Gene3D" id="6.10.140.2220">
    <property type="match status" value="1"/>
</dbReference>
<dbReference type="SUPFAM" id="SSF144232">
    <property type="entry name" value="HIT/MYND zinc finger-like"/>
    <property type="match status" value="1"/>
</dbReference>
<organism evidence="6 7">
    <name type="scientific">Dunaliella salina</name>
    <name type="common">Green alga</name>
    <name type="synonym">Protococcus salinus</name>
    <dbReference type="NCBI Taxonomy" id="3046"/>
    <lineage>
        <taxon>Eukaryota</taxon>
        <taxon>Viridiplantae</taxon>
        <taxon>Chlorophyta</taxon>
        <taxon>core chlorophytes</taxon>
        <taxon>Chlorophyceae</taxon>
        <taxon>CS clade</taxon>
        <taxon>Chlamydomonadales</taxon>
        <taxon>Dunaliellaceae</taxon>
        <taxon>Dunaliella</taxon>
    </lineage>
</organism>
<evidence type="ECO:0000256" key="3">
    <source>
        <dbReference type="ARBA" id="ARBA00022833"/>
    </source>
</evidence>
<keyword evidence="2 4" id="KW-0863">Zinc-finger</keyword>
<protein>
    <recommendedName>
        <fullName evidence="5">MYND-type domain-containing protein</fullName>
    </recommendedName>
</protein>
<name>A0ABQ7GTC0_DUNSA</name>
<dbReference type="PROSITE" id="PS50865">
    <property type="entry name" value="ZF_MYND_2"/>
    <property type="match status" value="1"/>
</dbReference>
<keyword evidence="3" id="KW-0862">Zinc</keyword>
<feature type="domain" description="MYND-type" evidence="5">
    <location>
        <begin position="21"/>
        <end position="65"/>
    </location>
</feature>
<keyword evidence="1" id="KW-0479">Metal-binding</keyword>
<dbReference type="EMBL" id="MU069600">
    <property type="protein sequence ID" value="KAF5837857.1"/>
    <property type="molecule type" value="Genomic_DNA"/>
</dbReference>
<proteinExistence type="predicted"/>
<dbReference type="InterPro" id="IPR002893">
    <property type="entry name" value="Znf_MYND"/>
</dbReference>
<evidence type="ECO:0000313" key="7">
    <source>
        <dbReference type="Proteomes" id="UP000815325"/>
    </source>
</evidence>
<accession>A0ABQ7GTC0</accession>
<evidence type="ECO:0000313" key="6">
    <source>
        <dbReference type="EMBL" id="KAF5837857.1"/>
    </source>
</evidence>
<dbReference type="Proteomes" id="UP000815325">
    <property type="component" value="Unassembled WGS sequence"/>
</dbReference>
<comment type="caution">
    <text evidence="6">The sequence shown here is derived from an EMBL/GenBank/DDBJ whole genome shotgun (WGS) entry which is preliminary data.</text>
</comment>
<sequence length="69" mass="7614">MGVPCPSSEALEAAKRGIKACLYCGKNKQRTGVDPMLKRCSRCKAAYFCDDACQRNAWSFHKVDCRAPA</sequence>
<dbReference type="PROSITE" id="PS01360">
    <property type="entry name" value="ZF_MYND_1"/>
    <property type="match status" value="1"/>
</dbReference>
<evidence type="ECO:0000259" key="5">
    <source>
        <dbReference type="PROSITE" id="PS50865"/>
    </source>
</evidence>